<dbReference type="RefSeq" id="WP_263998955.1">
    <property type="nucleotide sequence ID" value="NZ_JACKVK010000013.1"/>
</dbReference>
<feature type="transmembrane region" description="Helical" evidence="1">
    <location>
        <begin position="399"/>
        <end position="422"/>
    </location>
</feature>
<gene>
    <name evidence="2" type="ORF">H7K45_25825</name>
</gene>
<keyword evidence="1" id="KW-0472">Membrane</keyword>
<feature type="transmembrane region" description="Helical" evidence="1">
    <location>
        <begin position="122"/>
        <end position="143"/>
    </location>
</feature>
<feature type="transmembrane region" description="Helical" evidence="1">
    <location>
        <begin position="198"/>
        <end position="221"/>
    </location>
</feature>
<feature type="transmembrane region" description="Helical" evidence="1">
    <location>
        <begin position="241"/>
        <end position="267"/>
    </location>
</feature>
<organism evidence="2 3">
    <name type="scientific">Mycobacterium yunnanensis</name>
    <dbReference type="NCBI Taxonomy" id="368477"/>
    <lineage>
        <taxon>Bacteria</taxon>
        <taxon>Bacillati</taxon>
        <taxon>Actinomycetota</taxon>
        <taxon>Actinomycetes</taxon>
        <taxon>Mycobacteriales</taxon>
        <taxon>Mycobacteriaceae</taxon>
        <taxon>Mycobacterium</taxon>
    </lineage>
</organism>
<evidence type="ECO:0000313" key="3">
    <source>
        <dbReference type="Proteomes" id="UP001141629"/>
    </source>
</evidence>
<accession>A0A9X2Z9Z8</accession>
<dbReference type="AlphaFoldDB" id="A0A9X2Z9Z8"/>
<feature type="transmembrane region" description="Helical" evidence="1">
    <location>
        <begin position="95"/>
        <end position="115"/>
    </location>
</feature>
<keyword evidence="3" id="KW-1185">Reference proteome</keyword>
<sequence>MTETTMTCRVCAVVVPEGEFCGNCGAAASARRGDGPSWLRLSAYAAAPREHVLRPSVPSTVFPRAPRHLRVAFGVALTGVVVLLVAMAVPMWLAPLIGVVGVGLPMVFLGYLAVADAVADRLAAALLVSAVLSIACGVGWRIATDLAAARVDDDALGLPASTLDLLLTCLGIPVGFLILVLAPTVVIQRVRPGSREPLRGMMIGSFGAICFVTAGSMTALLPELSGGPVDTDGQSAVDLVVGGLIQGIAVPLTAAAVGGAVGATLWFVPRRDTGHRPRWYSLTSPLPSIGFGLVAYLGLGVLDFVSPPSVVETVVYAVLTVVALYVLRIVVHCTLLHAQPDVAGMPDAVLQCAECERVVPDLPFCPRCGVAGLAASQSSRARRRSEPPAPVSSISPVRLLSVLTVAVVVVAAGCTAASVWLVPQEAAVVCPPDCGTPPIATPVATNPRFSSADGQFSVSYPGPETAYDATFEPNGVVLDLLAGDGGTLRLFGQPANGQTPKQIADDMLREHYPDATFDYEIPNAFVGYQLGYGELADDYPADAIGDDDRNRVLVMVGVKNDYALIAAAAGPYREFTPEFGSGHPSGANFFLALDMAKYVNSFTWRGDPPR</sequence>
<feature type="transmembrane region" description="Helical" evidence="1">
    <location>
        <begin position="163"/>
        <end position="186"/>
    </location>
</feature>
<reference evidence="2" key="2">
    <citation type="journal article" date="2022" name="BMC Genomics">
        <title>Comparative genome analysis of mycobacteria focusing on tRNA and non-coding RNA.</title>
        <authorList>
            <person name="Behra P.R.K."/>
            <person name="Pettersson B.M.F."/>
            <person name="Ramesh M."/>
            <person name="Das S."/>
            <person name="Dasgupta S."/>
            <person name="Kirsebom L.A."/>
        </authorList>
    </citation>
    <scope>NUCLEOTIDE SEQUENCE</scope>
    <source>
        <strain evidence="2">DSM 44838</strain>
    </source>
</reference>
<name>A0A9X2Z9Z8_9MYCO</name>
<comment type="caution">
    <text evidence="2">The sequence shown here is derived from an EMBL/GenBank/DDBJ whole genome shotgun (WGS) entry which is preliminary data.</text>
</comment>
<keyword evidence="1" id="KW-1133">Transmembrane helix</keyword>
<dbReference type="EMBL" id="JACKVK010000013">
    <property type="protein sequence ID" value="MCV7423977.1"/>
    <property type="molecule type" value="Genomic_DNA"/>
</dbReference>
<proteinExistence type="predicted"/>
<reference evidence="2" key="1">
    <citation type="submission" date="2020-07" db="EMBL/GenBank/DDBJ databases">
        <authorList>
            <person name="Pettersson B.M.F."/>
            <person name="Behra P.R.K."/>
            <person name="Ramesh M."/>
            <person name="Das S."/>
            <person name="Dasgupta S."/>
            <person name="Kirsebom L.A."/>
        </authorList>
    </citation>
    <scope>NUCLEOTIDE SEQUENCE</scope>
    <source>
        <strain evidence="2">DSM 44838</strain>
    </source>
</reference>
<feature type="transmembrane region" description="Helical" evidence="1">
    <location>
        <begin position="71"/>
        <end position="89"/>
    </location>
</feature>
<feature type="transmembrane region" description="Helical" evidence="1">
    <location>
        <begin position="279"/>
        <end position="302"/>
    </location>
</feature>
<protein>
    <submittedName>
        <fullName evidence="2">Zinc ribbon domain-containing protein</fullName>
    </submittedName>
</protein>
<evidence type="ECO:0000313" key="2">
    <source>
        <dbReference type="EMBL" id="MCV7423977.1"/>
    </source>
</evidence>
<feature type="transmembrane region" description="Helical" evidence="1">
    <location>
        <begin position="314"/>
        <end position="331"/>
    </location>
</feature>
<keyword evidence="1" id="KW-0812">Transmembrane</keyword>
<dbReference type="Proteomes" id="UP001141629">
    <property type="component" value="Unassembled WGS sequence"/>
</dbReference>
<evidence type="ECO:0000256" key="1">
    <source>
        <dbReference type="SAM" id="Phobius"/>
    </source>
</evidence>